<name>A0AAD7GMG7_MYCRO</name>
<keyword evidence="2" id="KW-1185">Reference proteome</keyword>
<dbReference type="AlphaFoldDB" id="A0AAD7GMG7"/>
<dbReference type="EMBL" id="JARKIE010000028">
    <property type="protein sequence ID" value="KAJ7697855.1"/>
    <property type="molecule type" value="Genomic_DNA"/>
</dbReference>
<proteinExistence type="predicted"/>
<sequence>MSVFLSAPDLSYTSTAAQLFQSKPTTVDSLPTERSATDVSGLWGTLHLTETTNLSLLADWVVRAKKTGLYICIDFHRSADRLWNGHFDDDTDPLSPANSSLKLAQVLEVLCASSRTWHSLTILGATFLSPILKADLSSLRNAPHLLCISIILEHNEETSGPTTADGSSIFHRPLPDSTIPHVAISNYSLIWETFPFHTLTSLTLGPFIAGNRLPWDLFFGAIGGSQVLLSLVFTGAIPSTTQAQHLHLHLTLPSVRTPSLSRLVQSNLQHLTDYMSLPSLTSLILCLANETQDFLPFMQSLPGRFPHLTDLSIDQLWIPNRNLASLPPFFEHFAALMHLRLNFQSIYDLHMCFGDALLQNTHQPNFLPSLTSVVLANVPIRSVQDFVFLRMHGSRPISHLTLHHTEVFLTECTPAWTTWLVDNTKELLLTYGSHRPWALE</sequence>
<evidence type="ECO:0000313" key="2">
    <source>
        <dbReference type="Proteomes" id="UP001221757"/>
    </source>
</evidence>
<dbReference type="Proteomes" id="UP001221757">
    <property type="component" value="Unassembled WGS sequence"/>
</dbReference>
<dbReference type="SUPFAM" id="SSF52047">
    <property type="entry name" value="RNI-like"/>
    <property type="match status" value="1"/>
</dbReference>
<gene>
    <name evidence="1" type="ORF">B0H17DRAFT_1197188</name>
</gene>
<comment type="caution">
    <text evidence="1">The sequence shown here is derived from an EMBL/GenBank/DDBJ whole genome shotgun (WGS) entry which is preliminary data.</text>
</comment>
<evidence type="ECO:0000313" key="1">
    <source>
        <dbReference type="EMBL" id="KAJ7697855.1"/>
    </source>
</evidence>
<reference evidence="1" key="1">
    <citation type="submission" date="2023-03" db="EMBL/GenBank/DDBJ databases">
        <title>Massive genome expansion in bonnet fungi (Mycena s.s.) driven by repeated elements and novel gene families across ecological guilds.</title>
        <authorList>
            <consortium name="Lawrence Berkeley National Laboratory"/>
            <person name="Harder C.B."/>
            <person name="Miyauchi S."/>
            <person name="Viragh M."/>
            <person name="Kuo A."/>
            <person name="Thoen E."/>
            <person name="Andreopoulos B."/>
            <person name="Lu D."/>
            <person name="Skrede I."/>
            <person name="Drula E."/>
            <person name="Henrissat B."/>
            <person name="Morin E."/>
            <person name="Kohler A."/>
            <person name="Barry K."/>
            <person name="LaButti K."/>
            <person name="Morin E."/>
            <person name="Salamov A."/>
            <person name="Lipzen A."/>
            <person name="Mereny Z."/>
            <person name="Hegedus B."/>
            <person name="Baldrian P."/>
            <person name="Stursova M."/>
            <person name="Weitz H."/>
            <person name="Taylor A."/>
            <person name="Grigoriev I.V."/>
            <person name="Nagy L.G."/>
            <person name="Martin F."/>
            <person name="Kauserud H."/>
        </authorList>
    </citation>
    <scope>NUCLEOTIDE SEQUENCE</scope>
    <source>
        <strain evidence="1">CBHHK067</strain>
    </source>
</reference>
<accession>A0AAD7GMG7</accession>
<organism evidence="1 2">
    <name type="scientific">Mycena rosella</name>
    <name type="common">Pink bonnet</name>
    <name type="synonym">Agaricus rosellus</name>
    <dbReference type="NCBI Taxonomy" id="1033263"/>
    <lineage>
        <taxon>Eukaryota</taxon>
        <taxon>Fungi</taxon>
        <taxon>Dikarya</taxon>
        <taxon>Basidiomycota</taxon>
        <taxon>Agaricomycotina</taxon>
        <taxon>Agaricomycetes</taxon>
        <taxon>Agaricomycetidae</taxon>
        <taxon>Agaricales</taxon>
        <taxon>Marasmiineae</taxon>
        <taxon>Mycenaceae</taxon>
        <taxon>Mycena</taxon>
    </lineage>
</organism>
<protein>
    <submittedName>
        <fullName evidence="1">Uncharacterized protein</fullName>
    </submittedName>
</protein>